<dbReference type="PANTHER" id="PTHR33908:SF11">
    <property type="entry name" value="MEMBRANE PROTEIN"/>
    <property type="match status" value="1"/>
</dbReference>
<evidence type="ECO:0000256" key="2">
    <source>
        <dbReference type="ARBA" id="ARBA00022475"/>
    </source>
</evidence>
<evidence type="ECO:0000256" key="7">
    <source>
        <dbReference type="ARBA" id="ARBA00023136"/>
    </source>
</evidence>
<reference evidence="10 11" key="1">
    <citation type="journal article" date="2016" name="Nat. Commun.">
        <title>Thousands of microbial genomes shed light on interconnected biogeochemical processes in an aquifer system.</title>
        <authorList>
            <person name="Anantharaman K."/>
            <person name="Brown C.T."/>
            <person name="Hug L.A."/>
            <person name="Sharon I."/>
            <person name="Castelle C.J."/>
            <person name="Probst A.J."/>
            <person name="Thomas B.C."/>
            <person name="Singh A."/>
            <person name="Wilkins M.J."/>
            <person name="Karaoz U."/>
            <person name="Brodie E.L."/>
            <person name="Williams K.H."/>
            <person name="Hubbard S.S."/>
            <person name="Banfield J.F."/>
        </authorList>
    </citation>
    <scope>NUCLEOTIDE SEQUENCE [LARGE SCALE GENOMIC DNA]</scope>
</reference>
<comment type="subcellular location">
    <subcellularLocation>
        <location evidence="1">Cell membrane</location>
        <topology evidence="1">Multi-pass membrane protein</topology>
    </subcellularLocation>
</comment>
<dbReference type="EMBL" id="MFAM01000071">
    <property type="protein sequence ID" value="OGD76856.1"/>
    <property type="molecule type" value="Genomic_DNA"/>
</dbReference>
<feature type="domain" description="Glycosyltransferase RgtA/B/C/D-like" evidence="9">
    <location>
        <begin position="54"/>
        <end position="206"/>
    </location>
</feature>
<keyword evidence="6 8" id="KW-1133">Transmembrane helix</keyword>
<dbReference type="AlphaFoldDB" id="A0A1F5FB33"/>
<keyword evidence="4" id="KW-0808">Transferase</keyword>
<accession>A0A1F5FB33</accession>
<dbReference type="GO" id="GO:0005886">
    <property type="term" value="C:plasma membrane"/>
    <property type="evidence" value="ECO:0007669"/>
    <property type="project" value="UniProtKB-SubCell"/>
</dbReference>
<dbReference type="InterPro" id="IPR038731">
    <property type="entry name" value="RgtA/B/C-like"/>
</dbReference>
<evidence type="ECO:0000256" key="8">
    <source>
        <dbReference type="SAM" id="Phobius"/>
    </source>
</evidence>
<keyword evidence="3" id="KW-0328">Glycosyltransferase</keyword>
<feature type="transmembrane region" description="Helical" evidence="8">
    <location>
        <begin position="153"/>
        <end position="186"/>
    </location>
</feature>
<feature type="transmembrane region" description="Helical" evidence="8">
    <location>
        <begin position="276"/>
        <end position="294"/>
    </location>
</feature>
<protein>
    <recommendedName>
        <fullName evidence="9">Glycosyltransferase RgtA/B/C/D-like domain-containing protein</fullName>
    </recommendedName>
</protein>
<evidence type="ECO:0000313" key="11">
    <source>
        <dbReference type="Proteomes" id="UP000176682"/>
    </source>
</evidence>
<evidence type="ECO:0000256" key="4">
    <source>
        <dbReference type="ARBA" id="ARBA00022679"/>
    </source>
</evidence>
<feature type="transmembrane region" description="Helical" evidence="8">
    <location>
        <begin position="79"/>
        <end position="96"/>
    </location>
</feature>
<dbReference type="InterPro" id="IPR050297">
    <property type="entry name" value="LipidA_mod_glycosyltrf_83"/>
</dbReference>
<dbReference type="GO" id="GO:0016763">
    <property type="term" value="F:pentosyltransferase activity"/>
    <property type="evidence" value="ECO:0007669"/>
    <property type="project" value="TreeGrafter"/>
</dbReference>
<evidence type="ECO:0000256" key="3">
    <source>
        <dbReference type="ARBA" id="ARBA00022676"/>
    </source>
</evidence>
<sequence length="470" mass="54784">MKNLVWILIAIVFLASRLMWIQDPICYDEAGWAQIAREVVYHGKTLYVDFFDNKPPLVYPVYLLSALVVREPSELGMRVFGLVFQGVSLGILIWVFKKYVSRGAAIFVGLTEAVVGTSLVMEGQCWLMTEQLMKPVFLLWFLCLFKTKTGKRVLWWFVLGAVTGVMMWMKQTYLFMLVPLVIYAGWRGRSIRLVLVSIMGWTAVSVITVGFFLVTGMFDDLKAGAWDFNMTYYINGTSTFGTTLEALAKRSFYLWPVLAVLAWVGKRPWYHRRNMWLSLTVLSLVVIGLYSAWAGGERMYRHYLVLIVFPLIMYAGVGWAAIRNKRIKQWVIEALSIVLLYTFGLNVYQREKFLAKQYQDFYQELNRIEQLSRSLNAGNEVKFWGEAMQFYYPLNVRLEDKFFIATGVLTFPGLESELDLMRRRVMKDHPKLIVTDKKDLFVLDAQIQSWLQTNYKYRENGNWIEWTRID</sequence>
<evidence type="ECO:0000256" key="6">
    <source>
        <dbReference type="ARBA" id="ARBA00022989"/>
    </source>
</evidence>
<organism evidence="10 11">
    <name type="scientific">Candidatus Collierbacteria bacterium RIFOXYB1_FULL_49_13</name>
    <dbReference type="NCBI Taxonomy" id="1817728"/>
    <lineage>
        <taxon>Bacteria</taxon>
        <taxon>Candidatus Collieribacteriota</taxon>
    </lineage>
</organism>
<dbReference type="PANTHER" id="PTHR33908">
    <property type="entry name" value="MANNOSYLTRANSFERASE YKCB-RELATED"/>
    <property type="match status" value="1"/>
</dbReference>
<dbReference type="GO" id="GO:0009103">
    <property type="term" value="P:lipopolysaccharide biosynthetic process"/>
    <property type="evidence" value="ECO:0007669"/>
    <property type="project" value="UniProtKB-ARBA"/>
</dbReference>
<evidence type="ECO:0000256" key="5">
    <source>
        <dbReference type="ARBA" id="ARBA00022692"/>
    </source>
</evidence>
<evidence type="ECO:0000256" key="1">
    <source>
        <dbReference type="ARBA" id="ARBA00004651"/>
    </source>
</evidence>
<gene>
    <name evidence="10" type="ORF">A2368_01185</name>
</gene>
<evidence type="ECO:0000313" key="10">
    <source>
        <dbReference type="EMBL" id="OGD76856.1"/>
    </source>
</evidence>
<keyword evidence="2" id="KW-1003">Cell membrane</keyword>
<feature type="transmembrane region" description="Helical" evidence="8">
    <location>
        <begin position="329"/>
        <end position="348"/>
    </location>
</feature>
<feature type="transmembrane region" description="Helical" evidence="8">
    <location>
        <begin position="300"/>
        <end position="322"/>
    </location>
</feature>
<keyword evidence="7 8" id="KW-0472">Membrane</keyword>
<feature type="transmembrane region" description="Helical" evidence="8">
    <location>
        <begin position="193"/>
        <end position="218"/>
    </location>
</feature>
<name>A0A1F5FB33_9BACT</name>
<dbReference type="Proteomes" id="UP000176682">
    <property type="component" value="Unassembled WGS sequence"/>
</dbReference>
<dbReference type="Pfam" id="PF13231">
    <property type="entry name" value="PMT_2"/>
    <property type="match status" value="1"/>
</dbReference>
<evidence type="ECO:0000259" key="9">
    <source>
        <dbReference type="Pfam" id="PF13231"/>
    </source>
</evidence>
<comment type="caution">
    <text evidence="10">The sequence shown here is derived from an EMBL/GenBank/DDBJ whole genome shotgun (WGS) entry which is preliminary data.</text>
</comment>
<proteinExistence type="predicted"/>
<keyword evidence="5 8" id="KW-0812">Transmembrane</keyword>